<feature type="compositionally biased region" description="Basic and acidic residues" evidence="1">
    <location>
        <begin position="66"/>
        <end position="77"/>
    </location>
</feature>
<gene>
    <name evidence="3" type="ORF">CJ199_04840</name>
</gene>
<reference evidence="3 4" key="1">
    <citation type="submission" date="2017-09" db="EMBL/GenBank/DDBJ databases">
        <title>Bacterial strain isolated from the female urinary microbiota.</title>
        <authorList>
            <person name="Thomas-White K."/>
            <person name="Kumar N."/>
            <person name="Forster S."/>
            <person name="Putonti C."/>
            <person name="Lawley T."/>
            <person name="Wolfe A.J."/>
        </authorList>
    </citation>
    <scope>NUCLEOTIDE SEQUENCE [LARGE SCALE GENOMIC DNA]</scope>
    <source>
        <strain evidence="3 4">UMB1301</strain>
    </source>
</reference>
<protein>
    <submittedName>
        <fullName evidence="3">Uncharacterized protein</fullName>
    </submittedName>
</protein>
<feature type="transmembrane region" description="Helical" evidence="2">
    <location>
        <begin position="26"/>
        <end position="47"/>
    </location>
</feature>
<name>A0A2N6VMP2_9MICO</name>
<evidence type="ECO:0000313" key="3">
    <source>
        <dbReference type="EMBL" id="PMD05359.1"/>
    </source>
</evidence>
<organism evidence="3 4">
    <name type="scientific">Brevibacterium paucivorans</name>
    <dbReference type="NCBI Taxonomy" id="170994"/>
    <lineage>
        <taxon>Bacteria</taxon>
        <taxon>Bacillati</taxon>
        <taxon>Actinomycetota</taxon>
        <taxon>Actinomycetes</taxon>
        <taxon>Micrococcales</taxon>
        <taxon>Brevibacteriaceae</taxon>
        <taxon>Brevibacterium</taxon>
    </lineage>
</organism>
<dbReference type="RefSeq" id="WP_102238394.1">
    <property type="nucleotide sequence ID" value="NZ_PNHK01000002.1"/>
</dbReference>
<feature type="region of interest" description="Disordered" evidence="1">
    <location>
        <begin position="66"/>
        <end position="106"/>
    </location>
</feature>
<dbReference type="Proteomes" id="UP000235598">
    <property type="component" value="Unassembled WGS sequence"/>
</dbReference>
<evidence type="ECO:0000313" key="4">
    <source>
        <dbReference type="Proteomes" id="UP000235598"/>
    </source>
</evidence>
<sequence length="106" mass="11806">MMSISEPPRAHTPKPTQGETVDEPQMLAVIIVAACFAVAFFGGWYLIHRTMNRPDAYIGAKMVKREEEMRRQQEGSEHLLPNDPRADLPPNTNGTAGKPDRTDTSD</sequence>
<keyword evidence="2" id="KW-1133">Transmembrane helix</keyword>
<accession>A0A2N6VMP2</accession>
<keyword evidence="2" id="KW-0812">Transmembrane</keyword>
<comment type="caution">
    <text evidence="3">The sequence shown here is derived from an EMBL/GenBank/DDBJ whole genome shotgun (WGS) entry which is preliminary data.</text>
</comment>
<keyword evidence="2" id="KW-0472">Membrane</keyword>
<proteinExistence type="predicted"/>
<evidence type="ECO:0000256" key="2">
    <source>
        <dbReference type="SAM" id="Phobius"/>
    </source>
</evidence>
<dbReference type="EMBL" id="PNHK01000002">
    <property type="protein sequence ID" value="PMD05359.1"/>
    <property type="molecule type" value="Genomic_DNA"/>
</dbReference>
<dbReference type="AlphaFoldDB" id="A0A2N6VMP2"/>
<feature type="region of interest" description="Disordered" evidence="1">
    <location>
        <begin position="1"/>
        <end position="20"/>
    </location>
</feature>
<evidence type="ECO:0000256" key="1">
    <source>
        <dbReference type="SAM" id="MobiDB-lite"/>
    </source>
</evidence>
<dbReference type="OrthoDB" id="4805592at2"/>